<evidence type="ECO:0000256" key="1">
    <source>
        <dbReference type="ARBA" id="ARBA00004141"/>
    </source>
</evidence>
<evidence type="ECO:0000256" key="7">
    <source>
        <dbReference type="SAM" id="SignalP"/>
    </source>
</evidence>
<evidence type="ECO:0000256" key="6">
    <source>
        <dbReference type="SAM" id="Phobius"/>
    </source>
</evidence>
<feature type="chain" id="PRO_5047126866" evidence="7">
    <location>
        <begin position="24"/>
        <end position="330"/>
    </location>
</feature>
<dbReference type="InterPro" id="IPR004342">
    <property type="entry name" value="EXS_C"/>
</dbReference>
<evidence type="ECO:0000256" key="2">
    <source>
        <dbReference type="ARBA" id="ARBA00022692"/>
    </source>
</evidence>
<feature type="region of interest" description="Disordered" evidence="5">
    <location>
        <begin position="300"/>
        <end position="330"/>
    </location>
</feature>
<evidence type="ECO:0000259" key="8">
    <source>
        <dbReference type="PROSITE" id="PS51380"/>
    </source>
</evidence>
<accession>A0ABQ8K808</accession>
<evidence type="ECO:0000256" key="4">
    <source>
        <dbReference type="ARBA" id="ARBA00023136"/>
    </source>
</evidence>
<dbReference type="GeneID" id="72001628"/>
<proteinExistence type="predicted"/>
<feature type="transmembrane region" description="Helical" evidence="6">
    <location>
        <begin position="182"/>
        <end position="201"/>
    </location>
</feature>
<evidence type="ECO:0000256" key="5">
    <source>
        <dbReference type="SAM" id="MobiDB-lite"/>
    </source>
</evidence>
<dbReference type="EMBL" id="JADCUA010000019">
    <property type="protein sequence ID" value="KAH9833274.1"/>
    <property type="molecule type" value="Genomic_DNA"/>
</dbReference>
<keyword evidence="7" id="KW-0732">Signal</keyword>
<comment type="subcellular location">
    <subcellularLocation>
        <location evidence="1">Membrane</location>
        <topology evidence="1">Multi-pass membrane protein</topology>
    </subcellularLocation>
</comment>
<evidence type="ECO:0000256" key="3">
    <source>
        <dbReference type="ARBA" id="ARBA00022989"/>
    </source>
</evidence>
<dbReference type="Pfam" id="PF03124">
    <property type="entry name" value="EXS"/>
    <property type="match status" value="1"/>
</dbReference>
<protein>
    <submittedName>
        <fullName evidence="9">EXS-domain-containing protein</fullName>
    </submittedName>
</protein>
<feature type="transmembrane region" description="Helical" evidence="6">
    <location>
        <begin position="221"/>
        <end position="240"/>
    </location>
</feature>
<evidence type="ECO:0000313" key="9">
    <source>
        <dbReference type="EMBL" id="KAH9833274.1"/>
    </source>
</evidence>
<dbReference type="PANTHER" id="PTHR10783">
    <property type="entry name" value="XENOTROPIC AND POLYTROPIC RETROVIRUS RECEPTOR 1-RELATED"/>
    <property type="match status" value="1"/>
</dbReference>
<dbReference type="Proteomes" id="UP000814176">
    <property type="component" value="Unassembled WGS sequence"/>
</dbReference>
<feature type="domain" description="EXS" evidence="8">
    <location>
        <begin position="115"/>
        <end position="309"/>
    </location>
</feature>
<sequence>MSRPQIPALLLSTLCYALWLSFARVGSHTIEPPYWALLWVVWALFVWLNPLPILFRPSRYWLLRNLYRQLTSGVRRVEFQDFWMGDQFCSLVFTLADLWFAGCAYSHGLRNWRVCTAGNNWGPMFALGALPLFVRFVQSIRRWVDSRQWTHLVNAGKYGTGVIYYMTYYLWRANGGGYGPRFIPWCIMGMLYATYACAWDFIMDWSFFQPHAKYPLLRSEILYTSWLPVYYIAIITNIIIRFEFVMYIPRSGINYTIRTFIAAMLEMLRRWQWNFFRLENEHLGNMDQYRVTREVPLPYSFDDTNHDSDGGDEDEDVDRRSQSSSWRRRR</sequence>
<dbReference type="RefSeq" id="XP_047776040.1">
    <property type="nucleotide sequence ID" value="XM_047920896.1"/>
</dbReference>
<gene>
    <name evidence="9" type="ORF">C8Q71DRAFT_713068</name>
</gene>
<feature type="signal peptide" evidence="7">
    <location>
        <begin position="1"/>
        <end position="23"/>
    </location>
</feature>
<name>A0ABQ8K808_9APHY</name>
<keyword evidence="10" id="KW-1185">Reference proteome</keyword>
<feature type="transmembrane region" description="Helical" evidence="6">
    <location>
        <begin position="33"/>
        <end position="55"/>
    </location>
</feature>
<evidence type="ECO:0000313" key="10">
    <source>
        <dbReference type="Proteomes" id="UP000814176"/>
    </source>
</evidence>
<organism evidence="9 10">
    <name type="scientific">Rhodofomes roseus</name>
    <dbReference type="NCBI Taxonomy" id="34475"/>
    <lineage>
        <taxon>Eukaryota</taxon>
        <taxon>Fungi</taxon>
        <taxon>Dikarya</taxon>
        <taxon>Basidiomycota</taxon>
        <taxon>Agaricomycotina</taxon>
        <taxon>Agaricomycetes</taxon>
        <taxon>Polyporales</taxon>
        <taxon>Rhodofomes</taxon>
    </lineage>
</organism>
<keyword evidence="3 6" id="KW-1133">Transmembrane helix</keyword>
<keyword evidence="4 6" id="KW-0472">Membrane</keyword>
<dbReference type="PROSITE" id="PS51380">
    <property type="entry name" value="EXS"/>
    <property type="match status" value="1"/>
</dbReference>
<dbReference type="PANTHER" id="PTHR10783:SF103">
    <property type="entry name" value="SOLUTE CARRIER FAMILY 53 MEMBER 1"/>
    <property type="match status" value="1"/>
</dbReference>
<keyword evidence="2 6" id="KW-0812">Transmembrane</keyword>
<comment type="caution">
    <text evidence="9">The sequence shown here is derived from an EMBL/GenBank/DDBJ whole genome shotgun (WGS) entry which is preliminary data.</text>
</comment>
<reference evidence="9 10" key="1">
    <citation type="journal article" date="2021" name="Environ. Microbiol.">
        <title>Gene family expansions and transcriptome signatures uncover fungal adaptations to wood decay.</title>
        <authorList>
            <person name="Hage H."/>
            <person name="Miyauchi S."/>
            <person name="Viragh M."/>
            <person name="Drula E."/>
            <person name="Min B."/>
            <person name="Chaduli D."/>
            <person name="Navarro D."/>
            <person name="Favel A."/>
            <person name="Norest M."/>
            <person name="Lesage-Meessen L."/>
            <person name="Balint B."/>
            <person name="Merenyi Z."/>
            <person name="de Eugenio L."/>
            <person name="Morin E."/>
            <person name="Martinez A.T."/>
            <person name="Baldrian P."/>
            <person name="Stursova M."/>
            <person name="Martinez M.J."/>
            <person name="Novotny C."/>
            <person name="Magnuson J.K."/>
            <person name="Spatafora J.W."/>
            <person name="Maurice S."/>
            <person name="Pangilinan J."/>
            <person name="Andreopoulos W."/>
            <person name="LaButti K."/>
            <person name="Hundley H."/>
            <person name="Na H."/>
            <person name="Kuo A."/>
            <person name="Barry K."/>
            <person name="Lipzen A."/>
            <person name="Henrissat B."/>
            <person name="Riley R."/>
            <person name="Ahrendt S."/>
            <person name="Nagy L.G."/>
            <person name="Grigoriev I.V."/>
            <person name="Martin F."/>
            <person name="Rosso M.N."/>
        </authorList>
    </citation>
    <scope>NUCLEOTIDE SEQUENCE [LARGE SCALE GENOMIC DNA]</scope>
    <source>
        <strain evidence="9 10">CIRM-BRFM 1785</strain>
    </source>
</reference>